<keyword evidence="3" id="KW-1185">Reference proteome</keyword>
<keyword evidence="1" id="KW-0472">Membrane</keyword>
<keyword evidence="1" id="KW-0812">Transmembrane</keyword>
<gene>
    <name evidence="2" type="ORF">EWB00_000944</name>
</gene>
<evidence type="ECO:0000313" key="2">
    <source>
        <dbReference type="EMBL" id="TNN04608.1"/>
    </source>
</evidence>
<feature type="transmembrane region" description="Helical" evidence="1">
    <location>
        <begin position="44"/>
        <end position="61"/>
    </location>
</feature>
<proteinExistence type="predicted"/>
<organism evidence="2 3">
    <name type="scientific">Schistosoma japonicum</name>
    <name type="common">Blood fluke</name>
    <dbReference type="NCBI Taxonomy" id="6182"/>
    <lineage>
        <taxon>Eukaryota</taxon>
        <taxon>Metazoa</taxon>
        <taxon>Spiralia</taxon>
        <taxon>Lophotrochozoa</taxon>
        <taxon>Platyhelminthes</taxon>
        <taxon>Trematoda</taxon>
        <taxon>Digenea</taxon>
        <taxon>Strigeidida</taxon>
        <taxon>Schistosomatoidea</taxon>
        <taxon>Schistosomatidae</taxon>
        <taxon>Schistosoma</taxon>
    </lineage>
</organism>
<protein>
    <submittedName>
        <fullName evidence="2">Uncharacterized protein</fullName>
    </submittedName>
</protein>
<dbReference type="AlphaFoldDB" id="A0A4Z2CK65"/>
<dbReference type="Proteomes" id="UP000311919">
    <property type="component" value="Unassembled WGS sequence"/>
</dbReference>
<reference evidence="2 3" key="1">
    <citation type="submission" date="2019-03" db="EMBL/GenBank/DDBJ databases">
        <title>An improved genome assembly of the fluke Schistosoma japonicum.</title>
        <authorList>
            <person name="Hu W."/>
            <person name="Luo F."/>
            <person name="Yin M."/>
            <person name="Mo X."/>
            <person name="Sun C."/>
            <person name="Wu Q."/>
            <person name="Zhu B."/>
            <person name="Xiang M."/>
            <person name="Wang J."/>
            <person name="Wang Y."/>
            <person name="Zhang T."/>
            <person name="Xu B."/>
            <person name="Zheng H."/>
            <person name="Feng Z."/>
        </authorList>
    </citation>
    <scope>NUCLEOTIDE SEQUENCE [LARGE SCALE GENOMIC DNA]</scope>
    <source>
        <strain evidence="2">HuSjv2</strain>
        <tissue evidence="2">Worms</tissue>
    </source>
</reference>
<keyword evidence="1" id="KW-1133">Transmembrane helix</keyword>
<accession>A0A4Z2CK65</accession>
<comment type="caution">
    <text evidence="2">The sequence shown here is derived from an EMBL/GenBank/DDBJ whole genome shotgun (WGS) entry which is preliminary data.</text>
</comment>
<evidence type="ECO:0000313" key="3">
    <source>
        <dbReference type="Proteomes" id="UP000311919"/>
    </source>
</evidence>
<sequence>MHQTTLGLFSSTFSLCLWLDSLILFTTLKNLFPRASLSVSLPPVNLYALLTLSLLLAAQLYEQCADAALKSPGSLNSMGTL</sequence>
<feature type="transmembrane region" description="Helical" evidence="1">
    <location>
        <begin position="12"/>
        <end position="32"/>
    </location>
</feature>
<dbReference type="EMBL" id="SKCS01001312">
    <property type="protein sequence ID" value="TNN04608.1"/>
    <property type="molecule type" value="Genomic_DNA"/>
</dbReference>
<name>A0A4Z2CK65_SCHJA</name>
<evidence type="ECO:0000256" key="1">
    <source>
        <dbReference type="SAM" id="Phobius"/>
    </source>
</evidence>